<reference evidence="6 7" key="1">
    <citation type="submission" date="2024-02" db="EMBL/GenBank/DDBJ databases">
        <title>Discinaceae phylogenomics.</title>
        <authorList>
            <person name="Dirks A.C."/>
            <person name="James T.Y."/>
        </authorList>
    </citation>
    <scope>NUCLEOTIDE SEQUENCE [LARGE SCALE GENOMIC DNA]</scope>
    <source>
        <strain evidence="6 7">ACD0624</strain>
    </source>
</reference>
<sequence>MKLSSSVLGALAFASLQGFAAANNFGGMNSYFLHAYKQADRVQVLDAVKAAGGKVVRIFISATDANNKGTGSVVMPDIEPVTVGVYDDTQLLAIDQLMVEAKDRGIKLIIALHDRYALGCWSSDAYVRKYKLPAVDCNTAPASSNNVVWWYQDPSPVWDFDLRMKHIVNHRNVLLGNKKWSELASHIYAFNIQNEGQGHLNNNIAPVPNWWCDRAKQMRGEMGKASTVPLISTGGGNEFPNSDVDANWNCAELDLVGIHSYSGVGEFANKIPGVLAKARAKGKLVMVEEFGATGGSKASVLRDHINVFNGIQIPWAVWQINKPGKGANDFEFWTDEESYSVVSKGIIAANGLGGQQNFPNLP</sequence>
<dbReference type="InterPro" id="IPR017853">
    <property type="entry name" value="GH"/>
</dbReference>
<evidence type="ECO:0000256" key="1">
    <source>
        <dbReference type="ARBA" id="ARBA00005641"/>
    </source>
</evidence>
<evidence type="ECO:0000256" key="2">
    <source>
        <dbReference type="ARBA" id="ARBA00022801"/>
    </source>
</evidence>
<evidence type="ECO:0000313" key="6">
    <source>
        <dbReference type="EMBL" id="KAL0632382.1"/>
    </source>
</evidence>
<comment type="caution">
    <text evidence="6">The sequence shown here is derived from an EMBL/GenBank/DDBJ whole genome shotgun (WGS) entry which is preliminary data.</text>
</comment>
<dbReference type="Pfam" id="PF26410">
    <property type="entry name" value="GH5_mannosidase"/>
    <property type="match status" value="1"/>
</dbReference>
<organism evidence="6 7">
    <name type="scientific">Discina gigas</name>
    <dbReference type="NCBI Taxonomy" id="1032678"/>
    <lineage>
        <taxon>Eukaryota</taxon>
        <taxon>Fungi</taxon>
        <taxon>Dikarya</taxon>
        <taxon>Ascomycota</taxon>
        <taxon>Pezizomycotina</taxon>
        <taxon>Pezizomycetes</taxon>
        <taxon>Pezizales</taxon>
        <taxon>Discinaceae</taxon>
        <taxon>Discina</taxon>
    </lineage>
</organism>
<keyword evidence="2" id="KW-0378">Hydrolase</keyword>
<keyword evidence="3" id="KW-0326">Glycosidase</keyword>
<gene>
    <name evidence="6" type="ORF">Q9L58_008743</name>
</gene>
<evidence type="ECO:0000256" key="3">
    <source>
        <dbReference type="ARBA" id="ARBA00023295"/>
    </source>
</evidence>
<evidence type="ECO:0000313" key="7">
    <source>
        <dbReference type="Proteomes" id="UP001447188"/>
    </source>
</evidence>
<dbReference type="SUPFAM" id="SSF51445">
    <property type="entry name" value="(Trans)glycosidases"/>
    <property type="match status" value="1"/>
</dbReference>
<keyword evidence="7" id="KW-1185">Reference proteome</keyword>
<feature type="signal peptide" evidence="4">
    <location>
        <begin position="1"/>
        <end position="22"/>
    </location>
</feature>
<evidence type="ECO:0000259" key="5">
    <source>
        <dbReference type="Pfam" id="PF26410"/>
    </source>
</evidence>
<dbReference type="Gene3D" id="3.20.20.80">
    <property type="entry name" value="Glycosidases"/>
    <property type="match status" value="1"/>
</dbReference>
<dbReference type="Proteomes" id="UP001447188">
    <property type="component" value="Unassembled WGS sequence"/>
</dbReference>
<comment type="similarity">
    <text evidence="1">Belongs to the glycosyl hydrolase 5 (cellulase A) family.</text>
</comment>
<proteinExistence type="inferred from homology"/>
<accession>A0ABR3G9I8</accession>
<name>A0ABR3G9I8_9PEZI</name>
<feature type="domain" description="Glycoside hydrolase family 5" evidence="5">
    <location>
        <begin position="40"/>
        <end position="236"/>
    </location>
</feature>
<dbReference type="InterPro" id="IPR001547">
    <property type="entry name" value="Glyco_hydro_5"/>
</dbReference>
<protein>
    <recommendedName>
        <fullName evidence="5">Glycoside hydrolase family 5 domain-containing protein</fullName>
    </recommendedName>
</protein>
<feature type="chain" id="PRO_5046812930" description="Glycoside hydrolase family 5 domain-containing protein" evidence="4">
    <location>
        <begin position="23"/>
        <end position="362"/>
    </location>
</feature>
<keyword evidence="4" id="KW-0732">Signal</keyword>
<dbReference type="EMBL" id="JBBBZM010000172">
    <property type="protein sequence ID" value="KAL0632382.1"/>
    <property type="molecule type" value="Genomic_DNA"/>
</dbReference>
<evidence type="ECO:0000256" key="4">
    <source>
        <dbReference type="SAM" id="SignalP"/>
    </source>
</evidence>